<dbReference type="InterPro" id="IPR010049">
    <property type="entry name" value="MTA_SAH_Nsdase"/>
</dbReference>
<dbReference type="GO" id="GO:0019284">
    <property type="term" value="P:L-methionine salvage from S-adenosylmethionine"/>
    <property type="evidence" value="ECO:0007669"/>
    <property type="project" value="TreeGrafter"/>
</dbReference>
<dbReference type="GO" id="GO:0008930">
    <property type="term" value="F:methylthioadenosine nucleosidase activity"/>
    <property type="evidence" value="ECO:0007669"/>
    <property type="project" value="InterPro"/>
</dbReference>
<evidence type="ECO:0000256" key="1">
    <source>
        <dbReference type="ARBA" id="ARBA00004945"/>
    </source>
</evidence>
<reference evidence="7" key="2">
    <citation type="submission" date="2021-09" db="EMBL/GenBank/DDBJ databases">
        <authorList>
            <person name="Gilroy R."/>
        </authorList>
    </citation>
    <scope>NUCLEOTIDE SEQUENCE</scope>
    <source>
        <strain evidence="7">USAMLcec4-12693</strain>
    </source>
</reference>
<evidence type="ECO:0000313" key="7">
    <source>
        <dbReference type="EMBL" id="HJH50879.1"/>
    </source>
</evidence>
<dbReference type="GO" id="GO:0019509">
    <property type="term" value="P:L-methionine salvage from methylthioadenosine"/>
    <property type="evidence" value="ECO:0007669"/>
    <property type="project" value="InterPro"/>
</dbReference>
<dbReference type="Pfam" id="PF01048">
    <property type="entry name" value="PNP_UDP_1"/>
    <property type="match status" value="1"/>
</dbReference>
<keyword evidence="3" id="KW-0028">Amino-acid biosynthesis</keyword>
<dbReference type="RefSeq" id="WP_277272534.1">
    <property type="nucleotide sequence ID" value="NZ_DYXE01000091.1"/>
</dbReference>
<dbReference type="InterPro" id="IPR000845">
    <property type="entry name" value="Nucleoside_phosphorylase_d"/>
</dbReference>
<name>A0A9D2VZR9_9FIRM</name>
<evidence type="ECO:0000313" key="8">
    <source>
        <dbReference type="Proteomes" id="UP000813420"/>
    </source>
</evidence>
<dbReference type="NCBIfam" id="NF004079">
    <property type="entry name" value="PRK05584.1"/>
    <property type="match status" value="1"/>
</dbReference>
<reference evidence="7" key="1">
    <citation type="journal article" date="2021" name="PeerJ">
        <title>Extensive microbial diversity within the chicken gut microbiome revealed by metagenomics and culture.</title>
        <authorList>
            <person name="Gilroy R."/>
            <person name="Ravi A."/>
            <person name="Getino M."/>
            <person name="Pursley I."/>
            <person name="Horton D.L."/>
            <person name="Alikhan N.F."/>
            <person name="Baker D."/>
            <person name="Gharbi K."/>
            <person name="Hall N."/>
            <person name="Watson M."/>
            <person name="Adriaenssens E.M."/>
            <person name="Foster-Nyarko E."/>
            <person name="Jarju S."/>
            <person name="Secka A."/>
            <person name="Antonio M."/>
            <person name="Oren A."/>
            <person name="Chaudhuri R.R."/>
            <person name="La Ragione R."/>
            <person name="Hildebrand F."/>
            <person name="Pallen M.J."/>
        </authorList>
    </citation>
    <scope>NUCLEOTIDE SEQUENCE</scope>
    <source>
        <strain evidence="7">USAMLcec4-12693</strain>
    </source>
</reference>
<dbReference type="EC" id="3.2.2.9" evidence="2"/>
<dbReference type="SUPFAM" id="SSF53167">
    <property type="entry name" value="Purine and uridine phosphorylases"/>
    <property type="match status" value="1"/>
</dbReference>
<sequence length="231" mass="24929">MRTGIIGAMEDEVAALKEAMDVRAVTEIASMEFVEGILEGQDVVVVRSGIGKVNAGICAQILAQHFQVSRLINTGIAGSLDAGIDIGDMVISTDAVQHDVDAETFGYPLGQIPQMDVLAFPADPELVKKAEEANRRANPDIQTFTGRIASGDQFIGRQEQKDRIRDTFHPLCVEMEGAAIAQAAYLNKVSCVIIRAISDKADNSAVMDYPAFEKQAIAHSVALVRELMRSL</sequence>
<evidence type="ECO:0000256" key="4">
    <source>
        <dbReference type="ARBA" id="ARBA00022801"/>
    </source>
</evidence>
<accession>A0A9D2VZR9</accession>
<proteinExistence type="predicted"/>
<dbReference type="Proteomes" id="UP000813420">
    <property type="component" value="Unassembled WGS sequence"/>
</dbReference>
<protein>
    <recommendedName>
        <fullName evidence="2">adenosylhomocysteine nucleosidase</fullName>
        <ecNumber evidence="2">3.2.2.9</ecNumber>
    </recommendedName>
</protein>
<dbReference type="GO" id="GO:0009164">
    <property type="term" value="P:nucleoside catabolic process"/>
    <property type="evidence" value="ECO:0007669"/>
    <property type="project" value="InterPro"/>
</dbReference>
<dbReference type="PANTHER" id="PTHR46832:SF1">
    <property type="entry name" value="5'-METHYLTHIOADENOSINE_S-ADENOSYLHOMOCYSTEINE NUCLEOSIDASE"/>
    <property type="match status" value="1"/>
</dbReference>
<dbReference type="NCBIfam" id="TIGR01704">
    <property type="entry name" value="MTA_SAH-Nsdase"/>
    <property type="match status" value="1"/>
</dbReference>
<feature type="domain" description="Nucleoside phosphorylase" evidence="6">
    <location>
        <begin position="3"/>
        <end position="228"/>
    </location>
</feature>
<evidence type="ECO:0000259" key="6">
    <source>
        <dbReference type="Pfam" id="PF01048"/>
    </source>
</evidence>
<dbReference type="PANTHER" id="PTHR46832">
    <property type="entry name" value="5'-METHYLTHIOADENOSINE/S-ADENOSYLHOMOCYSTEINE NUCLEOSIDASE"/>
    <property type="match status" value="1"/>
</dbReference>
<dbReference type="InterPro" id="IPR035994">
    <property type="entry name" value="Nucleoside_phosphorylase_sf"/>
</dbReference>
<dbReference type="GO" id="GO:0008782">
    <property type="term" value="F:adenosylhomocysteine nucleosidase activity"/>
    <property type="evidence" value="ECO:0007669"/>
    <property type="project" value="UniProtKB-EC"/>
</dbReference>
<dbReference type="EMBL" id="DYXE01000091">
    <property type="protein sequence ID" value="HJH50879.1"/>
    <property type="molecule type" value="Genomic_DNA"/>
</dbReference>
<keyword evidence="7" id="KW-0326">Glycosidase</keyword>
<keyword evidence="5" id="KW-0486">Methionine biosynthesis</keyword>
<dbReference type="Gene3D" id="3.40.50.1580">
    <property type="entry name" value="Nucleoside phosphorylase domain"/>
    <property type="match status" value="1"/>
</dbReference>
<dbReference type="GO" id="GO:0005829">
    <property type="term" value="C:cytosol"/>
    <property type="evidence" value="ECO:0007669"/>
    <property type="project" value="TreeGrafter"/>
</dbReference>
<evidence type="ECO:0000256" key="2">
    <source>
        <dbReference type="ARBA" id="ARBA00011974"/>
    </source>
</evidence>
<evidence type="ECO:0000256" key="5">
    <source>
        <dbReference type="ARBA" id="ARBA00023167"/>
    </source>
</evidence>
<comment type="pathway">
    <text evidence="1">Amino-acid biosynthesis; L-methionine biosynthesis via salvage pathway; S-methyl-5-thio-alpha-D-ribose 1-phosphate from S-methyl-5'-thioadenosine (hydrolase route): step 1/2.</text>
</comment>
<dbReference type="CDD" id="cd09008">
    <property type="entry name" value="MTAN"/>
    <property type="match status" value="1"/>
</dbReference>
<gene>
    <name evidence="7" type="ORF">K8V39_11550</name>
</gene>
<comment type="caution">
    <text evidence="7">The sequence shown here is derived from an EMBL/GenBank/DDBJ whole genome shotgun (WGS) entry which is preliminary data.</text>
</comment>
<keyword evidence="4 7" id="KW-0378">Hydrolase</keyword>
<organism evidence="7 8">
    <name type="scientific">Merdimonas faecis</name>
    <dbReference type="NCBI Taxonomy" id="1653435"/>
    <lineage>
        <taxon>Bacteria</taxon>
        <taxon>Bacillati</taxon>
        <taxon>Bacillota</taxon>
        <taxon>Clostridia</taxon>
        <taxon>Lachnospirales</taxon>
        <taxon>Lachnospiraceae</taxon>
        <taxon>Merdimonas</taxon>
    </lineage>
</organism>
<evidence type="ECO:0000256" key="3">
    <source>
        <dbReference type="ARBA" id="ARBA00022605"/>
    </source>
</evidence>
<dbReference type="AlphaFoldDB" id="A0A9D2VZR9"/>